<dbReference type="Pfam" id="PF01381">
    <property type="entry name" value="HTH_3"/>
    <property type="match status" value="1"/>
</dbReference>
<dbReference type="CDD" id="cd00093">
    <property type="entry name" value="HTH_XRE"/>
    <property type="match status" value="1"/>
</dbReference>
<dbReference type="InterPro" id="IPR001387">
    <property type="entry name" value="Cro/C1-type_HTH"/>
</dbReference>
<reference evidence="2 3" key="1">
    <citation type="submission" date="2017-01" db="EMBL/GenBank/DDBJ databases">
        <title>Bacillus cereus isolates.</title>
        <authorList>
            <person name="Beno S.M."/>
        </authorList>
    </citation>
    <scope>NUCLEOTIDE SEQUENCE [LARGE SCALE GENOMIC DNA]</scope>
    <source>
        <strain evidence="2 3">FSL K6-1030</strain>
    </source>
</reference>
<sequence length="94" mass="10774">MEKGSSRFRRDTWMKLIALGGSEDEFEVAYARVIGTLVRYRIEKELTQSELAERSGLSVTTISNIESLHSVPSLKNYLKYVRGLDVEFGFRKRG</sequence>
<dbReference type="RefSeq" id="WP_078187941.1">
    <property type="nucleotide sequence ID" value="NZ_CP090089.1"/>
</dbReference>
<comment type="caution">
    <text evidence="2">The sequence shown here is derived from an EMBL/GenBank/DDBJ whole genome shotgun (WGS) entry which is preliminary data.</text>
</comment>
<accession>A0A9X6GCC0</accession>
<dbReference type="SUPFAM" id="SSF47413">
    <property type="entry name" value="lambda repressor-like DNA-binding domains"/>
    <property type="match status" value="1"/>
</dbReference>
<dbReference type="InterPro" id="IPR010982">
    <property type="entry name" value="Lambda_DNA-bd_dom_sf"/>
</dbReference>
<dbReference type="EMBL" id="MUAU01000231">
    <property type="protein sequence ID" value="OOR71264.1"/>
    <property type="molecule type" value="Genomic_DNA"/>
</dbReference>
<dbReference type="AlphaFoldDB" id="A0A9X6GCC0"/>
<organism evidence="2 3">
    <name type="scientific">Bacillus cereus</name>
    <dbReference type="NCBI Taxonomy" id="1396"/>
    <lineage>
        <taxon>Bacteria</taxon>
        <taxon>Bacillati</taxon>
        <taxon>Bacillota</taxon>
        <taxon>Bacilli</taxon>
        <taxon>Bacillales</taxon>
        <taxon>Bacillaceae</taxon>
        <taxon>Bacillus</taxon>
        <taxon>Bacillus cereus group</taxon>
    </lineage>
</organism>
<dbReference type="GO" id="GO:0003677">
    <property type="term" value="F:DNA binding"/>
    <property type="evidence" value="ECO:0007669"/>
    <property type="project" value="InterPro"/>
</dbReference>
<dbReference type="SMART" id="SM00530">
    <property type="entry name" value="HTH_XRE"/>
    <property type="match status" value="1"/>
</dbReference>
<feature type="domain" description="HTH cro/C1-type" evidence="1">
    <location>
        <begin position="37"/>
        <end position="91"/>
    </location>
</feature>
<dbReference type="Proteomes" id="UP000190641">
    <property type="component" value="Unassembled WGS sequence"/>
</dbReference>
<evidence type="ECO:0000313" key="3">
    <source>
        <dbReference type="Proteomes" id="UP000190641"/>
    </source>
</evidence>
<gene>
    <name evidence="2" type="ORF">BLX06_31725</name>
</gene>
<dbReference type="PROSITE" id="PS50943">
    <property type="entry name" value="HTH_CROC1"/>
    <property type="match status" value="1"/>
</dbReference>
<evidence type="ECO:0000259" key="1">
    <source>
        <dbReference type="PROSITE" id="PS50943"/>
    </source>
</evidence>
<dbReference type="Gene3D" id="1.10.260.40">
    <property type="entry name" value="lambda repressor-like DNA-binding domains"/>
    <property type="match status" value="1"/>
</dbReference>
<protein>
    <recommendedName>
        <fullName evidence="1">HTH cro/C1-type domain-containing protein</fullName>
    </recommendedName>
</protein>
<evidence type="ECO:0000313" key="2">
    <source>
        <dbReference type="EMBL" id="OOR71264.1"/>
    </source>
</evidence>
<name>A0A9X6GCC0_BACCE</name>
<proteinExistence type="predicted"/>